<dbReference type="PANTHER" id="PTHR32385">
    <property type="entry name" value="MANNOSYL PHOSPHORYLINOSITOL CERAMIDE SYNTHASE"/>
    <property type="match status" value="1"/>
</dbReference>
<evidence type="ECO:0000313" key="2">
    <source>
        <dbReference type="EMBL" id="EFG31293.1"/>
    </source>
</evidence>
<dbReference type="PANTHER" id="PTHR32385:SF15">
    <property type="entry name" value="INOSITOL PHOSPHOCERAMIDE MANNOSYLTRANSFERASE 1"/>
    <property type="match status" value="1"/>
</dbReference>
<dbReference type="GO" id="GO:0000030">
    <property type="term" value="F:mannosyltransferase activity"/>
    <property type="evidence" value="ECO:0007669"/>
    <property type="project" value="TreeGrafter"/>
</dbReference>
<dbReference type="InterPro" id="IPR007577">
    <property type="entry name" value="GlycoTrfase_DXD_sugar-bd_CS"/>
</dbReference>
<dbReference type="GO" id="GO:0051999">
    <property type="term" value="P:mannosyl-inositol phosphorylceramide biosynthetic process"/>
    <property type="evidence" value="ECO:0007669"/>
    <property type="project" value="TreeGrafter"/>
</dbReference>
<dbReference type="KEGG" id="smur:BWP33_10465"/>
<dbReference type="RefSeq" id="WP_002641347.1">
    <property type="nucleotide sequence ID" value="NZ_CP019448.1"/>
</dbReference>
<gene>
    <name evidence="2" type="ORF">HMPREF9021_00561</name>
</gene>
<dbReference type="Proteomes" id="UP000017813">
    <property type="component" value="Unassembled WGS sequence"/>
</dbReference>
<keyword evidence="1" id="KW-0808">Transferase</keyword>
<dbReference type="SUPFAM" id="SSF53448">
    <property type="entry name" value="Nucleotide-diphospho-sugar transferases"/>
    <property type="match status" value="1"/>
</dbReference>
<organism evidence="2 3">
    <name type="scientific">Simonsiella muelleri ATCC 29453</name>
    <dbReference type="NCBI Taxonomy" id="641147"/>
    <lineage>
        <taxon>Bacteria</taxon>
        <taxon>Pseudomonadati</taxon>
        <taxon>Pseudomonadota</taxon>
        <taxon>Betaproteobacteria</taxon>
        <taxon>Neisseriales</taxon>
        <taxon>Neisseriaceae</taxon>
        <taxon>Simonsiella</taxon>
    </lineage>
</organism>
<name>V9HMK0_9NEIS</name>
<dbReference type="STRING" id="641147.HMPREF9021_00561"/>
<evidence type="ECO:0000256" key="1">
    <source>
        <dbReference type="ARBA" id="ARBA00022679"/>
    </source>
</evidence>
<dbReference type="AlphaFoldDB" id="V9HMK0"/>
<comment type="caution">
    <text evidence="2">The sequence shown here is derived from an EMBL/GenBank/DDBJ whole genome shotgun (WGS) entry which is preliminary data.</text>
</comment>
<dbReference type="HOGENOM" id="CLU_091647_0_0_4"/>
<dbReference type="InterPro" id="IPR029044">
    <property type="entry name" value="Nucleotide-diphossugar_trans"/>
</dbReference>
<proteinExistence type="predicted"/>
<keyword evidence="3" id="KW-1185">Reference proteome</keyword>
<reference evidence="2 3" key="2">
    <citation type="submission" date="2011-10" db="EMBL/GenBank/DDBJ databases">
        <title>The Genome Sequence of Simonsiella muelleri ATCC 29453.</title>
        <authorList>
            <consortium name="The Broad Institute Genome Sequencing Platform"/>
            <consortium name="The Broad Institute Genome Sequencing Center for Infectious Disease"/>
            <person name="Earl A."/>
            <person name="Ward D."/>
            <person name="Feldgarden M."/>
            <person name="Gevers D."/>
            <person name="Izard J."/>
            <person name="Baranova O.V."/>
            <person name="Blanton J.M."/>
            <person name="Tanner A.C."/>
            <person name="Dewhirst F."/>
            <person name="Young S.K."/>
            <person name="Zeng Q."/>
            <person name="Gargeya S."/>
            <person name="Fitzgerald M."/>
            <person name="Haas B."/>
            <person name="Abouelleil A."/>
            <person name="Alvarado L."/>
            <person name="Arachchi H.M."/>
            <person name="Berlin A."/>
            <person name="Brown A."/>
            <person name="Chapman S.B."/>
            <person name="Chen Z."/>
            <person name="Dunbar C."/>
            <person name="Freedman E."/>
            <person name="Gearin G."/>
            <person name="Goldberg J."/>
            <person name="Griggs A."/>
            <person name="Gujja S."/>
            <person name="Heiman D."/>
            <person name="Howarth C."/>
            <person name="Larson L."/>
            <person name="Lui A."/>
            <person name="MacDonald P.J.P."/>
            <person name="Montmayeur A."/>
            <person name="Murphy C."/>
            <person name="Neiman D."/>
            <person name="Pearson M."/>
            <person name="Priest M."/>
            <person name="Roberts A."/>
            <person name="Saif S."/>
            <person name="Shea T."/>
            <person name="Shenoy N."/>
            <person name="Sisk P."/>
            <person name="Stolte C."/>
            <person name="Sykes S."/>
            <person name="Wortman J."/>
            <person name="Nusbaum C."/>
            <person name="Birren B."/>
        </authorList>
    </citation>
    <scope>NUCLEOTIDE SEQUENCE [LARGE SCALE GENOMIC DNA]</scope>
    <source>
        <strain evidence="2 3">ATCC 29453</strain>
    </source>
</reference>
<protein>
    <recommendedName>
        <fullName evidence="4">Glycosyl transferase</fullName>
    </recommendedName>
</protein>
<dbReference type="InterPro" id="IPR051706">
    <property type="entry name" value="Glycosyltransferase_domain"/>
</dbReference>
<accession>V9HMK0</accession>
<sequence>MNKKEKPIEYQIAIFICNRLSRLIGNIVKLLSYPFHAIFPNKRFVIPEISHAKIQPKSSSKIPKIIWQTNYSNRVTLPVYCNYLVNRLMSLDCEYRYVSTEARAEFIQQNADEATFQAYSRLTNGASQADFWRVFVLNQLGGIYIDIDAQLVCPVSKIIQSDDNEVIIYRNNEFTNYFIAIKPDTDLMKDTLSIIIENIQNNWTEFGVFNMTGPNTLIRAMEGKTVNVRNARYTCMQGTFTNEYFQYIDKKNSKWTHQKPEDLLK</sequence>
<dbReference type="eggNOG" id="COG3774">
    <property type="taxonomic scope" value="Bacteria"/>
</dbReference>
<evidence type="ECO:0000313" key="3">
    <source>
        <dbReference type="Proteomes" id="UP000017813"/>
    </source>
</evidence>
<dbReference type="Pfam" id="PF04488">
    <property type="entry name" value="Gly_transf_sug"/>
    <property type="match status" value="1"/>
</dbReference>
<dbReference type="EMBL" id="ADCY02000009">
    <property type="protein sequence ID" value="EFG31293.1"/>
    <property type="molecule type" value="Genomic_DNA"/>
</dbReference>
<dbReference type="Gene3D" id="3.90.550.20">
    <property type="match status" value="1"/>
</dbReference>
<evidence type="ECO:0008006" key="4">
    <source>
        <dbReference type="Google" id="ProtNLM"/>
    </source>
</evidence>
<dbReference type="OrthoDB" id="277808at2"/>
<dbReference type="GO" id="GO:0016020">
    <property type="term" value="C:membrane"/>
    <property type="evidence" value="ECO:0007669"/>
    <property type="project" value="GOC"/>
</dbReference>
<reference evidence="2 3" key="1">
    <citation type="submission" date="2010-03" db="EMBL/GenBank/DDBJ databases">
        <authorList>
            <consortium name="The Broad Institute Genome Sequencing Platform"/>
            <person name="Ward D."/>
            <person name="Earl A."/>
            <person name="Feldgarden M."/>
            <person name="Gevers D."/>
            <person name="Young S."/>
            <person name="Zeng Q."/>
            <person name="Koehrsen M."/>
            <person name="Alvarado L."/>
            <person name="Berlin A.M."/>
            <person name="Borenstein D."/>
            <person name="Chapman S.B."/>
            <person name="Chen Z."/>
            <person name="Engels R."/>
            <person name="Freedman E."/>
            <person name="Gellesch M."/>
            <person name="Goldberg J."/>
            <person name="Griggs A."/>
            <person name="Gujja S."/>
            <person name="Heilman E.R."/>
            <person name="Heiman D.I."/>
            <person name="Hepburn T.A."/>
            <person name="Howarth C."/>
            <person name="Jen D."/>
            <person name="Larson L."/>
            <person name="Mehta T."/>
            <person name="Park D."/>
            <person name="Pearson M."/>
            <person name="Richards J."/>
            <person name="Roberts A."/>
            <person name="Saif S."/>
            <person name="Shea T.D."/>
            <person name="Shenoy N."/>
            <person name="Sisk P."/>
            <person name="Stolte C."/>
            <person name="Sykes S.N."/>
            <person name="Walk T."/>
            <person name="White J."/>
            <person name="Yandava C."/>
            <person name="Izard J."/>
            <person name="Baranova O.V."/>
            <person name="Blanton J.M."/>
            <person name="Tanner A.C."/>
            <person name="Dewhirst F."/>
            <person name="Haas B."/>
            <person name="Nusbaum C."/>
            <person name="Birren B."/>
        </authorList>
    </citation>
    <scope>NUCLEOTIDE SEQUENCE [LARGE SCALE GENOMIC DNA]</scope>
    <source>
        <strain evidence="2 3">ATCC 29453</strain>
    </source>
</reference>